<proteinExistence type="predicted"/>
<sequence>MNRSNLFTLPLVTVGLLLYSAMNTDKSLSQPAAIDFNQLSNGNYRFCSQQPKTTNVASPDAIIGNCFLFRKTGNQVVGTYYDTRTLGEESLCLRGTLSNRLVGEGLEVIGGIGRQKIPAKAQGSRLVNWDKEGILQVAKAIPYGKRTAFGQPIHYRQAIVDFKRLYAYNLGNKLPPTRCLR</sequence>
<evidence type="ECO:0000313" key="1">
    <source>
        <dbReference type="EMBL" id="MBD2291920.1"/>
    </source>
</evidence>
<accession>A0A927A075</accession>
<name>A0A927A075_9NOST</name>
<dbReference type="AlphaFoldDB" id="A0A927A075"/>
<keyword evidence="2" id="KW-1185">Reference proteome</keyword>
<organism evidence="1 2">
    <name type="scientific">Anabaena sphaerica FACHB-251</name>
    <dbReference type="NCBI Taxonomy" id="2692883"/>
    <lineage>
        <taxon>Bacteria</taxon>
        <taxon>Bacillati</taxon>
        <taxon>Cyanobacteriota</taxon>
        <taxon>Cyanophyceae</taxon>
        <taxon>Nostocales</taxon>
        <taxon>Nostocaceae</taxon>
        <taxon>Anabaena</taxon>
    </lineage>
</organism>
<reference evidence="2" key="1">
    <citation type="journal article" date="2020" name="ISME J.">
        <title>Comparative genomics reveals insights into cyanobacterial evolution and habitat adaptation.</title>
        <authorList>
            <person name="Chen M.Y."/>
            <person name="Teng W.K."/>
            <person name="Zhao L."/>
            <person name="Hu C.X."/>
            <person name="Zhou Y.K."/>
            <person name="Han B.P."/>
            <person name="Song L.R."/>
            <person name="Shu W.S."/>
        </authorList>
    </citation>
    <scope>NUCLEOTIDE SEQUENCE [LARGE SCALE GENOMIC DNA]</scope>
    <source>
        <strain evidence="2">FACHB-251</strain>
    </source>
</reference>
<dbReference type="RefSeq" id="WP_190555885.1">
    <property type="nucleotide sequence ID" value="NZ_JACJQU010000001.1"/>
</dbReference>
<comment type="caution">
    <text evidence="1">The sequence shown here is derived from an EMBL/GenBank/DDBJ whole genome shotgun (WGS) entry which is preliminary data.</text>
</comment>
<gene>
    <name evidence="1" type="ORF">H6G06_00115</name>
</gene>
<dbReference type="Proteomes" id="UP000662185">
    <property type="component" value="Unassembled WGS sequence"/>
</dbReference>
<protein>
    <submittedName>
        <fullName evidence="1">Uncharacterized protein</fullName>
    </submittedName>
</protein>
<evidence type="ECO:0000313" key="2">
    <source>
        <dbReference type="Proteomes" id="UP000662185"/>
    </source>
</evidence>
<dbReference type="EMBL" id="JACJQU010000001">
    <property type="protein sequence ID" value="MBD2291920.1"/>
    <property type="molecule type" value="Genomic_DNA"/>
</dbReference>